<comment type="caution">
    <text evidence="2">The sequence shown here is derived from an EMBL/GenBank/DDBJ whole genome shotgun (WGS) entry which is preliminary data.</text>
</comment>
<protein>
    <recommendedName>
        <fullName evidence="1">Rad50/SbcC-type AAA domain-containing protein</fullName>
    </recommendedName>
</protein>
<dbReference type="InterPro" id="IPR038729">
    <property type="entry name" value="Rad50/SbcC_AAA"/>
</dbReference>
<feature type="domain" description="Rad50/SbcC-type AAA" evidence="1">
    <location>
        <begin position="5"/>
        <end position="263"/>
    </location>
</feature>
<dbReference type="Proteomes" id="UP000307702">
    <property type="component" value="Unassembled WGS sequence"/>
</dbReference>
<dbReference type="EMBL" id="SZVP01000024">
    <property type="protein sequence ID" value="TMM41432.1"/>
    <property type="molecule type" value="Genomic_DNA"/>
</dbReference>
<reference evidence="2 3" key="1">
    <citation type="submission" date="2019-05" db="EMBL/GenBank/DDBJ databases">
        <title>Colwellia ponticola sp. nov., isolated from seawater.</title>
        <authorList>
            <person name="Yoon J.-H."/>
        </authorList>
    </citation>
    <scope>NUCLEOTIDE SEQUENCE [LARGE SCALE GENOMIC DNA]</scope>
    <source>
        <strain evidence="2 3">OISW-25</strain>
    </source>
</reference>
<evidence type="ECO:0000313" key="2">
    <source>
        <dbReference type="EMBL" id="TMM41432.1"/>
    </source>
</evidence>
<accession>A0A8H2PJ23</accession>
<dbReference type="RefSeq" id="WP_138624451.1">
    <property type="nucleotide sequence ID" value="NZ_SZVP01000024.1"/>
</dbReference>
<dbReference type="SUPFAM" id="SSF52540">
    <property type="entry name" value="P-loop containing nucleoside triphosphate hydrolases"/>
    <property type="match status" value="1"/>
</dbReference>
<dbReference type="PANTHER" id="PTHR32114:SF2">
    <property type="entry name" value="ABC TRANSPORTER ABCH.3"/>
    <property type="match status" value="1"/>
</dbReference>
<dbReference type="GO" id="GO:0006302">
    <property type="term" value="P:double-strand break repair"/>
    <property type="evidence" value="ECO:0007669"/>
    <property type="project" value="InterPro"/>
</dbReference>
<organism evidence="2 3">
    <name type="scientific">Colwellia ponticola</name>
    <dbReference type="NCBI Taxonomy" id="2304625"/>
    <lineage>
        <taxon>Bacteria</taxon>
        <taxon>Pseudomonadati</taxon>
        <taxon>Pseudomonadota</taxon>
        <taxon>Gammaproteobacteria</taxon>
        <taxon>Alteromonadales</taxon>
        <taxon>Colwelliaceae</taxon>
        <taxon>Colwellia</taxon>
    </lineage>
</organism>
<gene>
    <name evidence="2" type="ORF">FCS21_15540</name>
</gene>
<keyword evidence="3" id="KW-1185">Reference proteome</keyword>
<dbReference type="Gene3D" id="1.10.287.510">
    <property type="entry name" value="Helix hairpin bin"/>
    <property type="match status" value="1"/>
</dbReference>
<dbReference type="InterPro" id="IPR027417">
    <property type="entry name" value="P-loop_NTPase"/>
</dbReference>
<evidence type="ECO:0000313" key="3">
    <source>
        <dbReference type="Proteomes" id="UP000307702"/>
    </source>
</evidence>
<dbReference type="Gene3D" id="3.40.50.300">
    <property type="entry name" value="P-loop containing nucleotide triphosphate hydrolases"/>
    <property type="match status" value="1"/>
</dbReference>
<dbReference type="AlphaFoldDB" id="A0A8H2PJ23"/>
<name>A0A8H2PJ23_9GAMM</name>
<proteinExistence type="predicted"/>
<dbReference type="PANTHER" id="PTHR32114">
    <property type="entry name" value="ABC TRANSPORTER ABCH.3"/>
    <property type="match status" value="1"/>
</dbReference>
<evidence type="ECO:0000259" key="1">
    <source>
        <dbReference type="Pfam" id="PF13476"/>
    </source>
</evidence>
<dbReference type="Pfam" id="PF13476">
    <property type="entry name" value="AAA_23"/>
    <property type="match status" value="1"/>
</dbReference>
<sequence>MRFLKIYIKNFKGLTGVNIADLDKNTTLLTGPNGFGKTTIFDAIELCLTGSIHRTKVKENVTKDLKDYKKPFFQNDVKDEVTLKLLLENKCGKKLVIVRHLHKESNQRPKVTGKKNKANEFGILSLFTEDSEAFSQESFDLDNAEVLTQADITNFFEFADEDIDISSIYPIFNYLQQEETTFFLKKSEHDRKNSLGFLLRTDTQEKKLKSISDKYSKLCELRDFFNEKLSSIKLTSVESVEYEKVFKEQEIDFDAREPFVGVKEEFLKEKLESYLSKLLKVSDFINYFSPAEFLLRENSEKVKSLIINSHEFKEHYVLQNFLQDSKYHKLQDLFSDINNVELIEGYILQDLISQVDIATKVNKTIENISKFNAAKDKEVHLEQLVIAFLPELLDTYNSILNTRKSLTTSLKGLNKSIYELKSTIRELEGHFSNIQSNEDKCKCPYCGSKFDDLEKLSNSMKERLLTFDNLSTDNTRELDLINLRFENEISKPISLKIKEFEKKNSKYDDLLIQKLIVLGKSQQDYSRIDTLLGKKNDYKWGALSSIKELNESREIIQSTLRSLFPMVNDVWSKIIELRGKSYQKAYDLIDTLQIPPGKMIEQGSSQLEMTTLTNYVEDFSRTVSDYNSQNRYDPAKSDDPDNIFGKYFNNDSGLFTQFDKNVLESKKAYLNYIVSSRESEQYILNKSKFDELTTIINKLGSLKEIYSDEIKNYKKEMTWSSKFSHPS</sequence>
<dbReference type="GO" id="GO:0016887">
    <property type="term" value="F:ATP hydrolysis activity"/>
    <property type="evidence" value="ECO:0007669"/>
    <property type="project" value="InterPro"/>
</dbReference>
<dbReference type="OrthoDB" id="3322489at2"/>